<accession>A0A804PRS0</accession>
<dbReference type="AlphaFoldDB" id="A0A804PRS0"/>
<dbReference type="Gramene" id="Zm00001eb267230_T001">
    <property type="protein sequence ID" value="Zm00001eb267230_P001"/>
    <property type="gene ID" value="Zm00001eb267230"/>
</dbReference>
<keyword evidence="3 6" id="KW-0812">Transmembrane</keyword>
<reference evidence="10" key="1">
    <citation type="journal article" date="2009" name="Science">
        <title>The B73 maize genome: complexity, diversity, and dynamics.</title>
        <authorList>
            <person name="Schnable P.S."/>
            <person name="Ware D."/>
            <person name="Fulton R.S."/>
            <person name="Stein J.C."/>
            <person name="Wei F."/>
            <person name="Pasternak S."/>
            <person name="Liang C."/>
            <person name="Zhang J."/>
            <person name="Fulton L."/>
            <person name="Graves T.A."/>
            <person name="Minx P."/>
            <person name="Reily A.D."/>
            <person name="Courtney L."/>
            <person name="Kruchowski S.S."/>
            <person name="Tomlinson C."/>
            <person name="Strong C."/>
            <person name="Delehaunty K."/>
            <person name="Fronick C."/>
            <person name="Courtney B."/>
            <person name="Rock S.M."/>
            <person name="Belter E."/>
            <person name="Du F."/>
            <person name="Kim K."/>
            <person name="Abbott R.M."/>
            <person name="Cotton M."/>
            <person name="Levy A."/>
            <person name="Marchetto P."/>
            <person name="Ochoa K."/>
            <person name="Jackson S.M."/>
            <person name="Gillam B."/>
            <person name="Chen W."/>
            <person name="Yan L."/>
            <person name="Higginbotham J."/>
            <person name="Cardenas M."/>
            <person name="Waligorski J."/>
            <person name="Applebaum E."/>
            <person name="Phelps L."/>
            <person name="Falcone J."/>
            <person name="Kanchi K."/>
            <person name="Thane T."/>
            <person name="Scimone A."/>
            <person name="Thane N."/>
            <person name="Henke J."/>
            <person name="Wang T."/>
            <person name="Ruppert J."/>
            <person name="Shah N."/>
            <person name="Rotter K."/>
            <person name="Hodges J."/>
            <person name="Ingenthron E."/>
            <person name="Cordes M."/>
            <person name="Kohlberg S."/>
            <person name="Sgro J."/>
            <person name="Delgado B."/>
            <person name="Mead K."/>
            <person name="Chinwalla A."/>
            <person name="Leonard S."/>
            <person name="Crouse K."/>
            <person name="Collura K."/>
            <person name="Kudrna D."/>
            <person name="Currie J."/>
            <person name="He R."/>
            <person name="Angelova A."/>
            <person name="Rajasekar S."/>
            <person name="Mueller T."/>
            <person name="Lomeli R."/>
            <person name="Scara G."/>
            <person name="Ko A."/>
            <person name="Delaney K."/>
            <person name="Wissotski M."/>
            <person name="Lopez G."/>
            <person name="Campos D."/>
            <person name="Braidotti M."/>
            <person name="Ashley E."/>
            <person name="Golser W."/>
            <person name="Kim H."/>
            <person name="Lee S."/>
            <person name="Lin J."/>
            <person name="Dujmic Z."/>
            <person name="Kim W."/>
            <person name="Talag J."/>
            <person name="Zuccolo A."/>
            <person name="Fan C."/>
            <person name="Sebastian A."/>
            <person name="Kramer M."/>
            <person name="Spiegel L."/>
            <person name="Nascimento L."/>
            <person name="Zutavern T."/>
            <person name="Miller B."/>
            <person name="Ambroise C."/>
            <person name="Muller S."/>
            <person name="Spooner W."/>
            <person name="Narechania A."/>
            <person name="Ren L."/>
            <person name="Wei S."/>
            <person name="Kumari S."/>
            <person name="Faga B."/>
            <person name="Levy M.J."/>
            <person name="McMahan L."/>
            <person name="Van Buren P."/>
            <person name="Vaughn M.W."/>
            <person name="Ying K."/>
            <person name="Yeh C.-T."/>
            <person name="Emrich S.J."/>
            <person name="Jia Y."/>
            <person name="Kalyanaraman A."/>
            <person name="Hsia A.-P."/>
            <person name="Barbazuk W.B."/>
            <person name="Baucom R.S."/>
            <person name="Brutnell T.P."/>
            <person name="Carpita N.C."/>
            <person name="Chaparro C."/>
            <person name="Chia J.-M."/>
            <person name="Deragon J.-M."/>
            <person name="Estill J.C."/>
            <person name="Fu Y."/>
            <person name="Jeddeloh J.A."/>
            <person name="Han Y."/>
            <person name="Lee H."/>
            <person name="Li P."/>
            <person name="Lisch D.R."/>
            <person name="Liu S."/>
            <person name="Liu Z."/>
            <person name="Nagel D.H."/>
            <person name="McCann M.C."/>
            <person name="SanMiguel P."/>
            <person name="Myers A.M."/>
            <person name="Nettleton D."/>
            <person name="Nguyen J."/>
            <person name="Penning B.W."/>
            <person name="Ponnala L."/>
            <person name="Schneider K.L."/>
            <person name="Schwartz D.C."/>
            <person name="Sharma A."/>
            <person name="Soderlund C."/>
            <person name="Springer N.M."/>
            <person name="Sun Q."/>
            <person name="Wang H."/>
            <person name="Waterman M."/>
            <person name="Westerman R."/>
            <person name="Wolfgruber T.K."/>
            <person name="Yang L."/>
            <person name="Yu Y."/>
            <person name="Zhang L."/>
            <person name="Zhou S."/>
            <person name="Zhu Q."/>
            <person name="Bennetzen J.L."/>
            <person name="Dawe R.K."/>
            <person name="Jiang J."/>
            <person name="Jiang N."/>
            <person name="Presting G.G."/>
            <person name="Wessler S.R."/>
            <person name="Aluru S."/>
            <person name="Martienssen R.A."/>
            <person name="Clifton S.W."/>
            <person name="McCombie W.R."/>
            <person name="Wing R.A."/>
            <person name="Wilson R.K."/>
        </authorList>
    </citation>
    <scope>NUCLEOTIDE SEQUENCE [LARGE SCALE GENOMIC DNA]</scope>
    <source>
        <strain evidence="10">cv. B73</strain>
    </source>
</reference>
<dbReference type="InterPro" id="IPR030184">
    <property type="entry name" value="WAT1-related"/>
</dbReference>
<feature type="transmembrane region" description="Helical" evidence="6">
    <location>
        <begin position="98"/>
        <end position="122"/>
    </location>
</feature>
<feature type="transmembrane region" description="Helical" evidence="6">
    <location>
        <begin position="73"/>
        <end position="92"/>
    </location>
</feature>
<feature type="transmembrane region" description="Helical" evidence="6">
    <location>
        <begin position="39"/>
        <end position="61"/>
    </location>
</feature>
<evidence type="ECO:0000313" key="10">
    <source>
        <dbReference type="Proteomes" id="UP000007305"/>
    </source>
</evidence>
<keyword evidence="10" id="KW-1185">Reference proteome</keyword>
<evidence type="ECO:0000256" key="7">
    <source>
        <dbReference type="SAM" id="MobiDB-lite"/>
    </source>
</evidence>
<proteinExistence type="evidence at protein level"/>
<evidence type="ECO:0000256" key="5">
    <source>
        <dbReference type="ARBA" id="ARBA00023136"/>
    </source>
</evidence>
<dbReference type="Proteomes" id="UP000007305">
    <property type="component" value="Chromosome 6"/>
</dbReference>
<dbReference type="InParanoid" id="A0A804PRS0"/>
<dbReference type="EnsemblPlants" id="Zm00001eb267230_T001">
    <property type="protein sequence ID" value="Zm00001eb267230_P001"/>
    <property type="gene ID" value="Zm00001eb267230"/>
</dbReference>
<feature type="domain" description="EamA" evidence="8">
    <location>
        <begin position="12"/>
        <end position="150"/>
    </location>
</feature>
<name>A0A804PRS0_MAIZE</name>
<evidence type="ECO:0000259" key="8">
    <source>
        <dbReference type="Pfam" id="PF00892"/>
    </source>
</evidence>
<comment type="subcellular location">
    <subcellularLocation>
        <location evidence="1 6">Membrane</location>
        <topology evidence="1 6">Multi-pass membrane protein</topology>
    </subcellularLocation>
</comment>
<evidence type="ECO:0007829" key="11">
    <source>
        <dbReference type="PeptideAtlas" id="A0A804PRS0"/>
    </source>
</evidence>
<organism evidence="9 10">
    <name type="scientific">Zea mays</name>
    <name type="common">Maize</name>
    <dbReference type="NCBI Taxonomy" id="4577"/>
    <lineage>
        <taxon>Eukaryota</taxon>
        <taxon>Viridiplantae</taxon>
        <taxon>Streptophyta</taxon>
        <taxon>Embryophyta</taxon>
        <taxon>Tracheophyta</taxon>
        <taxon>Spermatophyta</taxon>
        <taxon>Magnoliopsida</taxon>
        <taxon>Liliopsida</taxon>
        <taxon>Poales</taxon>
        <taxon>Poaceae</taxon>
        <taxon>PACMAD clade</taxon>
        <taxon>Panicoideae</taxon>
        <taxon>Andropogonodae</taxon>
        <taxon>Andropogoneae</taxon>
        <taxon>Tripsacinae</taxon>
        <taxon>Zea</taxon>
    </lineage>
</organism>
<evidence type="ECO:0000256" key="4">
    <source>
        <dbReference type="ARBA" id="ARBA00022989"/>
    </source>
</evidence>
<feature type="transmembrane region" description="Helical" evidence="6">
    <location>
        <begin position="342"/>
        <end position="361"/>
    </location>
</feature>
<evidence type="ECO:0000256" key="2">
    <source>
        <dbReference type="ARBA" id="ARBA00007635"/>
    </source>
</evidence>
<evidence type="ECO:0000256" key="6">
    <source>
        <dbReference type="RuleBase" id="RU363077"/>
    </source>
</evidence>
<evidence type="ECO:0000256" key="1">
    <source>
        <dbReference type="ARBA" id="ARBA00004141"/>
    </source>
</evidence>
<keyword evidence="11" id="KW-1267">Proteomics identification</keyword>
<feature type="transmembrane region" description="Helical" evidence="6">
    <location>
        <begin position="260"/>
        <end position="285"/>
    </location>
</feature>
<keyword evidence="4 6" id="KW-1133">Transmembrane helix</keyword>
<dbReference type="GO" id="GO:0005886">
    <property type="term" value="C:plasma membrane"/>
    <property type="evidence" value="ECO:0000318"/>
    <property type="project" value="GO_Central"/>
</dbReference>
<reference evidence="9" key="2">
    <citation type="submission" date="2019-07" db="EMBL/GenBank/DDBJ databases">
        <authorList>
            <person name="Seetharam A."/>
            <person name="Woodhouse M."/>
            <person name="Cannon E."/>
        </authorList>
    </citation>
    <scope>NUCLEOTIDE SEQUENCE [LARGE SCALE GENOMIC DNA]</scope>
    <source>
        <strain evidence="9">cv. B73</strain>
    </source>
</reference>
<feature type="transmembrane region" description="Helical" evidence="6">
    <location>
        <begin position="219"/>
        <end position="240"/>
    </location>
</feature>
<feature type="transmembrane region" description="Helical" evidence="6">
    <location>
        <begin position="318"/>
        <end position="336"/>
    </location>
</feature>
<comment type="similarity">
    <text evidence="2 6">Belongs to the drug/metabolite transporter (DMT) superfamily. Plant drug/metabolite exporter (P-DME) (TC 2.A.7.4) family.</text>
</comment>
<feature type="compositionally biased region" description="Basic and acidic residues" evidence="7">
    <location>
        <begin position="372"/>
        <end position="384"/>
    </location>
</feature>
<protein>
    <recommendedName>
        <fullName evidence="6">WAT1-related protein</fullName>
    </recommendedName>
</protein>
<gene>
    <name evidence="9" type="primary">LOC100192030</name>
</gene>
<evidence type="ECO:0000313" key="9">
    <source>
        <dbReference type="EnsemblPlants" id="Zm00001eb267230_P001"/>
    </source>
</evidence>
<feature type="transmembrane region" description="Helical" evidence="6">
    <location>
        <begin position="187"/>
        <end position="207"/>
    </location>
</feature>
<dbReference type="GO" id="GO:0022857">
    <property type="term" value="F:transmembrane transporter activity"/>
    <property type="evidence" value="ECO:0007669"/>
    <property type="project" value="InterPro"/>
</dbReference>
<feature type="transmembrane region" description="Helical" evidence="6">
    <location>
        <begin position="12"/>
        <end position="33"/>
    </location>
</feature>
<dbReference type="InterPro" id="IPR000620">
    <property type="entry name" value="EamA_dom"/>
</dbReference>
<dbReference type="Pfam" id="PF00892">
    <property type="entry name" value="EamA"/>
    <property type="match status" value="1"/>
</dbReference>
<sequence length="399" mass="43718">MMAACLEAKKPYLIALAIQIIGTGMFVISKAAFDDGMSTFVFIFYRMAAASLILVPTAIVHQRKNMRSMSGKLLLKLFLLALIGNTFSLNTYNLTLKLTSATVGSALANSVPVFTFCLVLVLRMETVNLRTAAGVAKAAGVALCVAGVLVLAFYAGPAMSPVNHHRAFAAPRQHAASTGGPPSRSRWITGTLLMVLANVTWALWIVLQSALLKEYPNRMLVTATQCVFSMMQSFVVAVVAERGDMSKWKLRCDITLVAVLYVVIISRIYLLTYILIEYFFYYCLFFSDSCMLCYRQGFVVTGLSHYLQAWCMELKGPVFLAMTNPLCFVFTIFSSSFFLGEIVHLGSILGGALLVAGLYSVHWGKLKEDRRSEAAEQEKTKPQEEPAAVAGVPSVLDQA</sequence>
<dbReference type="OrthoDB" id="1718296at2759"/>
<keyword evidence="5 6" id="KW-0472">Membrane</keyword>
<feature type="region of interest" description="Disordered" evidence="7">
    <location>
        <begin position="372"/>
        <end position="399"/>
    </location>
</feature>
<dbReference type="PANTHER" id="PTHR31218">
    <property type="entry name" value="WAT1-RELATED PROTEIN"/>
    <property type="match status" value="1"/>
</dbReference>
<dbReference type="InterPro" id="IPR037185">
    <property type="entry name" value="EmrE-like"/>
</dbReference>
<reference evidence="9" key="3">
    <citation type="submission" date="2021-05" db="UniProtKB">
        <authorList>
            <consortium name="EnsemblPlants"/>
        </authorList>
    </citation>
    <scope>IDENTIFICATION</scope>
    <source>
        <strain evidence="9">cv. B73</strain>
    </source>
</reference>
<dbReference type="SUPFAM" id="SSF103481">
    <property type="entry name" value="Multidrug resistance efflux transporter EmrE"/>
    <property type="match status" value="2"/>
</dbReference>
<feature type="transmembrane region" description="Helical" evidence="6">
    <location>
        <begin position="134"/>
        <end position="155"/>
    </location>
</feature>
<evidence type="ECO:0000256" key="3">
    <source>
        <dbReference type="ARBA" id="ARBA00022692"/>
    </source>
</evidence>